<keyword evidence="7" id="KW-1185">Reference proteome</keyword>
<comment type="caution">
    <text evidence="6">The sequence shown here is derived from an EMBL/GenBank/DDBJ whole genome shotgun (WGS) entry which is preliminary data.</text>
</comment>
<evidence type="ECO:0000256" key="1">
    <source>
        <dbReference type="ARBA" id="ARBA00004141"/>
    </source>
</evidence>
<evidence type="ECO:0008006" key="8">
    <source>
        <dbReference type="Google" id="ProtNLM"/>
    </source>
</evidence>
<dbReference type="Pfam" id="PF01741">
    <property type="entry name" value="MscL"/>
    <property type="match status" value="1"/>
</dbReference>
<evidence type="ECO:0000313" key="6">
    <source>
        <dbReference type="EMBL" id="KAK0391149.1"/>
    </source>
</evidence>
<evidence type="ECO:0000256" key="4">
    <source>
        <dbReference type="ARBA" id="ARBA00023136"/>
    </source>
</evidence>
<keyword evidence="2 5" id="KW-0812">Transmembrane</keyword>
<sequence length="182" mass="20608">MPSDVERQASERDALVERGAREVKRLWDGFVDFAFEGNVLQIAFGLILASIFTDLVKSFVSDVLMPPISILLPIRKNIQEKFAVLQAGDSYDPDKGYNTPGQALEDGAVIMTYGSFVYQCVSFFMVGLALYGMANLFQTISNEPIIKHTKKCKYCRKRINEKALRCINCSSWQDGREDRVQY</sequence>
<dbReference type="InterPro" id="IPR037673">
    <property type="entry name" value="MSC/AndL"/>
</dbReference>
<dbReference type="InterPro" id="IPR036019">
    <property type="entry name" value="MscL_channel"/>
</dbReference>
<dbReference type="FunFam" id="1.10.1200.120:FF:000004">
    <property type="entry name" value="Ion channel, putative"/>
    <property type="match status" value="1"/>
</dbReference>
<dbReference type="GO" id="GO:0008381">
    <property type="term" value="F:mechanosensitive monoatomic ion channel activity"/>
    <property type="evidence" value="ECO:0007669"/>
    <property type="project" value="TreeGrafter"/>
</dbReference>
<proteinExistence type="predicted"/>
<feature type="transmembrane region" description="Helical" evidence="5">
    <location>
        <begin position="30"/>
        <end position="52"/>
    </location>
</feature>
<evidence type="ECO:0000256" key="3">
    <source>
        <dbReference type="ARBA" id="ARBA00022989"/>
    </source>
</evidence>
<dbReference type="EMBL" id="JAPDFR010000001">
    <property type="protein sequence ID" value="KAK0391149.1"/>
    <property type="molecule type" value="Genomic_DNA"/>
</dbReference>
<accession>A0AA39GRC8</accession>
<dbReference type="GO" id="GO:0016020">
    <property type="term" value="C:membrane"/>
    <property type="evidence" value="ECO:0007669"/>
    <property type="project" value="UniProtKB-SubCell"/>
</dbReference>
<dbReference type="Gene3D" id="1.10.1200.120">
    <property type="entry name" value="Large-conductance mechanosensitive channel, MscL, domain 1"/>
    <property type="match status" value="1"/>
</dbReference>
<dbReference type="PANTHER" id="PTHR30266">
    <property type="entry name" value="MECHANOSENSITIVE CHANNEL MSCL"/>
    <property type="match status" value="1"/>
</dbReference>
<dbReference type="SUPFAM" id="SSF81330">
    <property type="entry name" value="Gated mechanosensitive channel"/>
    <property type="match status" value="1"/>
</dbReference>
<reference evidence="6" key="1">
    <citation type="submission" date="2022-10" db="EMBL/GenBank/DDBJ databases">
        <title>Determination and structural analysis of whole genome sequence of Sarocladium strictum F4-1.</title>
        <authorList>
            <person name="Hu L."/>
            <person name="Jiang Y."/>
        </authorList>
    </citation>
    <scope>NUCLEOTIDE SEQUENCE</scope>
    <source>
        <strain evidence="6">F4-1</strain>
    </source>
</reference>
<comment type="subcellular location">
    <subcellularLocation>
        <location evidence="1">Membrane</location>
        <topology evidence="1">Multi-pass membrane protein</topology>
    </subcellularLocation>
</comment>
<evidence type="ECO:0000256" key="2">
    <source>
        <dbReference type="ARBA" id="ARBA00022692"/>
    </source>
</evidence>
<feature type="transmembrane region" description="Helical" evidence="5">
    <location>
        <begin position="116"/>
        <end position="137"/>
    </location>
</feature>
<evidence type="ECO:0000256" key="5">
    <source>
        <dbReference type="SAM" id="Phobius"/>
    </source>
</evidence>
<dbReference type="Proteomes" id="UP001175261">
    <property type="component" value="Unassembled WGS sequence"/>
</dbReference>
<gene>
    <name evidence="6" type="ORF">NLU13_0650</name>
</gene>
<evidence type="ECO:0000313" key="7">
    <source>
        <dbReference type="Proteomes" id="UP001175261"/>
    </source>
</evidence>
<organism evidence="6 7">
    <name type="scientific">Sarocladium strictum</name>
    <name type="common">Black bundle disease fungus</name>
    <name type="synonym">Acremonium strictum</name>
    <dbReference type="NCBI Taxonomy" id="5046"/>
    <lineage>
        <taxon>Eukaryota</taxon>
        <taxon>Fungi</taxon>
        <taxon>Dikarya</taxon>
        <taxon>Ascomycota</taxon>
        <taxon>Pezizomycotina</taxon>
        <taxon>Sordariomycetes</taxon>
        <taxon>Hypocreomycetidae</taxon>
        <taxon>Hypocreales</taxon>
        <taxon>Sarocladiaceae</taxon>
        <taxon>Sarocladium</taxon>
    </lineage>
</organism>
<name>A0AA39GRC8_SARSR</name>
<keyword evidence="3 5" id="KW-1133">Transmembrane helix</keyword>
<keyword evidence="4 5" id="KW-0472">Membrane</keyword>
<protein>
    <recommendedName>
        <fullName evidence="8">Large-conductance mechanosensitive channel</fullName>
    </recommendedName>
</protein>
<dbReference type="AlphaFoldDB" id="A0AA39GRC8"/>
<dbReference type="PANTHER" id="PTHR30266:SF2">
    <property type="entry name" value="LARGE-CONDUCTANCE MECHANOSENSITIVE CHANNEL"/>
    <property type="match status" value="1"/>
</dbReference>